<comment type="cofactor">
    <cofactor evidence="1">
        <name>Zn(2+)</name>
        <dbReference type="ChEBI" id="CHEBI:29105"/>
    </cofactor>
</comment>
<keyword evidence="1" id="KW-0479">Metal-binding</keyword>
<dbReference type="SUPFAM" id="SSF51556">
    <property type="entry name" value="Metallo-dependent hydrolases"/>
    <property type="match status" value="1"/>
</dbReference>
<comment type="subunit">
    <text evidence="1">Homodimer; disulfide-linked.</text>
</comment>
<dbReference type="InterPro" id="IPR000180">
    <property type="entry name" value="Dipep_AS"/>
</dbReference>
<name>A0A9N9S809_9DIPT</name>
<dbReference type="Pfam" id="PF01244">
    <property type="entry name" value="Peptidase_M19"/>
    <property type="match status" value="1"/>
</dbReference>
<evidence type="ECO:0000313" key="2">
    <source>
        <dbReference type="EMBL" id="CAG9810740.1"/>
    </source>
</evidence>
<protein>
    <recommendedName>
        <fullName evidence="1">Dipeptidase</fullName>
        <ecNumber evidence="1">3.4.13.19</ecNumber>
    </recommendedName>
</protein>
<keyword evidence="1" id="KW-0732">Signal</keyword>
<keyword evidence="3" id="KW-1185">Reference proteome</keyword>
<evidence type="ECO:0000313" key="3">
    <source>
        <dbReference type="Proteomes" id="UP001153620"/>
    </source>
</evidence>
<keyword evidence="1" id="KW-0482">Metalloprotease</keyword>
<feature type="signal peptide" evidence="1">
    <location>
        <begin position="1"/>
        <end position="19"/>
    </location>
</feature>
<dbReference type="GO" id="GO:0046872">
    <property type="term" value="F:metal ion binding"/>
    <property type="evidence" value="ECO:0007669"/>
    <property type="project" value="UniProtKB-UniRule"/>
</dbReference>
<dbReference type="Gene3D" id="3.20.20.140">
    <property type="entry name" value="Metal-dependent hydrolases"/>
    <property type="match status" value="1"/>
</dbReference>
<keyword evidence="1" id="KW-0449">Lipoprotein</keyword>
<dbReference type="PANTHER" id="PTHR10443">
    <property type="entry name" value="MICROSOMAL DIPEPTIDASE"/>
    <property type="match status" value="1"/>
</dbReference>
<keyword evidence="1" id="KW-0325">Glycoprotein</keyword>
<comment type="catalytic activity">
    <reaction evidence="1">
        <text>an L-aminoacyl-L-amino acid + H2O = 2 an L-alpha-amino acid</text>
        <dbReference type="Rhea" id="RHEA:48940"/>
        <dbReference type="ChEBI" id="CHEBI:15377"/>
        <dbReference type="ChEBI" id="CHEBI:59869"/>
        <dbReference type="ChEBI" id="CHEBI:77460"/>
        <dbReference type="EC" id="3.4.13.19"/>
    </reaction>
</comment>
<dbReference type="PROSITE" id="PS51365">
    <property type="entry name" value="RENAL_DIPEPTIDASE_2"/>
    <property type="match status" value="1"/>
</dbReference>
<organism evidence="2 3">
    <name type="scientific">Chironomus riparius</name>
    <dbReference type="NCBI Taxonomy" id="315576"/>
    <lineage>
        <taxon>Eukaryota</taxon>
        <taxon>Metazoa</taxon>
        <taxon>Ecdysozoa</taxon>
        <taxon>Arthropoda</taxon>
        <taxon>Hexapoda</taxon>
        <taxon>Insecta</taxon>
        <taxon>Pterygota</taxon>
        <taxon>Neoptera</taxon>
        <taxon>Endopterygota</taxon>
        <taxon>Diptera</taxon>
        <taxon>Nematocera</taxon>
        <taxon>Chironomoidea</taxon>
        <taxon>Chironomidae</taxon>
        <taxon>Chironominae</taxon>
        <taxon>Chironomus</taxon>
    </lineage>
</organism>
<dbReference type="EC" id="3.4.13.19" evidence="1"/>
<keyword evidence="1" id="KW-0862">Zinc</keyword>
<dbReference type="OrthoDB" id="7787174at2759"/>
<dbReference type="GO" id="GO:0070573">
    <property type="term" value="F:metallodipeptidase activity"/>
    <property type="evidence" value="ECO:0007669"/>
    <property type="project" value="InterPro"/>
</dbReference>
<dbReference type="CDD" id="cd01301">
    <property type="entry name" value="rDP_like"/>
    <property type="match status" value="1"/>
</dbReference>
<keyword evidence="1" id="KW-0224">Dipeptidase</keyword>
<comment type="subcellular location">
    <subcellularLocation>
        <location evidence="1">Membrane</location>
        <topology evidence="1">Lipid-anchor</topology>
        <topology evidence="1">GPI-anchor</topology>
    </subcellularLocation>
</comment>
<dbReference type="InterPro" id="IPR032466">
    <property type="entry name" value="Metal_Hydrolase"/>
</dbReference>
<comment type="similarity">
    <text evidence="1">Belongs to the metallo-dependent hydrolases superfamily. Peptidase M19 family.</text>
</comment>
<dbReference type="GO" id="GO:0006508">
    <property type="term" value="P:proteolysis"/>
    <property type="evidence" value="ECO:0007669"/>
    <property type="project" value="UniProtKB-KW"/>
</dbReference>
<keyword evidence="1" id="KW-1015">Disulfide bond</keyword>
<accession>A0A9N9S809</accession>
<keyword evidence="1" id="KW-0378">Hydrolase</keyword>
<keyword evidence="1" id="KW-0645">Protease</keyword>
<reference evidence="2" key="1">
    <citation type="submission" date="2022-01" db="EMBL/GenBank/DDBJ databases">
        <authorList>
            <person name="King R."/>
        </authorList>
    </citation>
    <scope>NUCLEOTIDE SEQUENCE</scope>
</reference>
<keyword evidence="1" id="KW-0472">Membrane</keyword>
<sequence>MFAPILLIITLIPLFNCQSRKGSDILNEVPLIDGHNDLPYNLYRVEHNKLKNFKFNSDLRINKKWIDSKADTYTDLPRLRQGKVGGQFWVAFVDCDSNYCDAVERTIDQIDVIKRLINRYPQDLAFVTSSNQIMPAFRSGRITSMIQIEGGHSIDSRLSALRLFYELGVRAMTLTHNCNTPWADNNLMDGVKENFTMNPSARKKTGLTKWGYNVVKEMNRLGMIVDISHVSEHVMTDVLRISKAPVIFSHSSVFNIVRHTRNVKDYVLQMLKRNRGVIMINFSAPFVSNQNATIHDVIKHINYVKNLIGVDHIGIGADYDGVAVMPKGLEDVSKYPAIFDILAQGGNGWKPWNAEQLKKLAGLNFIRVFNEVEQVRERMKNVDILDDPIPYEDVMKDNPDVKKCRIDIDHYKNVQ</sequence>
<proteinExistence type="inferred from homology"/>
<gene>
    <name evidence="2" type="ORF">CHIRRI_LOCUS13553</name>
</gene>
<dbReference type="AlphaFoldDB" id="A0A9N9S809"/>
<evidence type="ECO:0000256" key="1">
    <source>
        <dbReference type="RuleBase" id="RU341113"/>
    </source>
</evidence>
<keyword evidence="1" id="KW-0336">GPI-anchor</keyword>
<dbReference type="PANTHER" id="PTHR10443:SF45">
    <property type="entry name" value="DIPEPTIDASE"/>
    <property type="match status" value="1"/>
</dbReference>
<dbReference type="PROSITE" id="PS00869">
    <property type="entry name" value="RENAL_DIPEPTIDASE_1"/>
    <property type="match status" value="1"/>
</dbReference>
<dbReference type="Proteomes" id="UP001153620">
    <property type="component" value="Chromosome 4"/>
</dbReference>
<dbReference type="EMBL" id="OU895880">
    <property type="protein sequence ID" value="CAG9810740.1"/>
    <property type="molecule type" value="Genomic_DNA"/>
</dbReference>
<reference evidence="2" key="2">
    <citation type="submission" date="2022-10" db="EMBL/GenBank/DDBJ databases">
        <authorList>
            <consortium name="ENA_rothamsted_submissions"/>
            <consortium name="culmorum"/>
            <person name="King R."/>
        </authorList>
    </citation>
    <scope>NUCLEOTIDE SEQUENCE</scope>
</reference>
<feature type="chain" id="PRO_5040532752" description="Dipeptidase" evidence="1">
    <location>
        <begin position="20"/>
        <end position="415"/>
    </location>
</feature>
<dbReference type="InterPro" id="IPR008257">
    <property type="entry name" value="Pept_M19"/>
</dbReference>
<dbReference type="GO" id="GO:0098552">
    <property type="term" value="C:side of membrane"/>
    <property type="evidence" value="ECO:0007669"/>
    <property type="project" value="UniProtKB-KW"/>
</dbReference>